<dbReference type="PANTHER" id="PTHR38342:SF1">
    <property type="entry name" value="SLR5037 PROTEIN"/>
    <property type="match status" value="1"/>
</dbReference>
<dbReference type="Proteomes" id="UP001597100">
    <property type="component" value="Unassembled WGS sequence"/>
</dbReference>
<dbReference type="InterPro" id="IPR005180">
    <property type="entry name" value="DUF302"/>
</dbReference>
<dbReference type="RefSeq" id="WP_380736345.1">
    <property type="nucleotide sequence ID" value="NZ_JBHTJP010000002.1"/>
</dbReference>
<dbReference type="PANTHER" id="PTHR38342">
    <property type="entry name" value="SLR5037 PROTEIN"/>
    <property type="match status" value="1"/>
</dbReference>
<dbReference type="SUPFAM" id="SSF103247">
    <property type="entry name" value="TT1751-like"/>
    <property type="match status" value="1"/>
</dbReference>
<sequence length="129" mass="14538">MSYYFTKTVNEDFDGAIEKVTEELKQEGFGILTEIDVKETFKKKLDKDFRKYRILGACNPNMAFQAIQSESRIGTMLPCNVIVQELDNGKVEVSAVDPVASMQAVKNDSLGDIAEQVREKLKKVIDNLN</sequence>
<dbReference type="InterPro" id="IPR016796">
    <property type="entry name" value="UCP021774"/>
</dbReference>
<organism evidence="2 3">
    <name type="scientific">Salinimicrobium gaetbulicola</name>
    <dbReference type="NCBI Taxonomy" id="999702"/>
    <lineage>
        <taxon>Bacteria</taxon>
        <taxon>Pseudomonadati</taxon>
        <taxon>Bacteroidota</taxon>
        <taxon>Flavobacteriia</taxon>
        <taxon>Flavobacteriales</taxon>
        <taxon>Flavobacteriaceae</taxon>
        <taxon>Salinimicrobium</taxon>
    </lineage>
</organism>
<dbReference type="Pfam" id="PF03625">
    <property type="entry name" value="DUF302"/>
    <property type="match status" value="1"/>
</dbReference>
<dbReference type="PIRSF" id="PIRSF021774">
    <property type="entry name" value="UCP021774"/>
    <property type="match status" value="1"/>
</dbReference>
<protein>
    <submittedName>
        <fullName evidence="2">DUF302 domain-containing protein</fullName>
    </submittedName>
</protein>
<name>A0ABW3ICK1_9FLAO</name>
<dbReference type="Gene3D" id="3.30.310.70">
    <property type="entry name" value="TT1751-like domain"/>
    <property type="match status" value="1"/>
</dbReference>
<gene>
    <name evidence="2" type="ORF">ACFQ1G_00875</name>
</gene>
<accession>A0ABW3ICK1</accession>
<comment type="caution">
    <text evidence="2">The sequence shown here is derived from an EMBL/GenBank/DDBJ whole genome shotgun (WGS) entry which is preliminary data.</text>
</comment>
<dbReference type="CDD" id="cd14797">
    <property type="entry name" value="DUF302"/>
    <property type="match status" value="1"/>
</dbReference>
<evidence type="ECO:0000313" key="3">
    <source>
        <dbReference type="Proteomes" id="UP001597100"/>
    </source>
</evidence>
<dbReference type="InterPro" id="IPR035923">
    <property type="entry name" value="TT1751-like_sf"/>
</dbReference>
<evidence type="ECO:0000313" key="2">
    <source>
        <dbReference type="EMBL" id="MFD0975332.1"/>
    </source>
</evidence>
<dbReference type="EMBL" id="JBHTJP010000002">
    <property type="protein sequence ID" value="MFD0975332.1"/>
    <property type="molecule type" value="Genomic_DNA"/>
</dbReference>
<reference evidence="3" key="1">
    <citation type="journal article" date="2019" name="Int. J. Syst. Evol. Microbiol.">
        <title>The Global Catalogue of Microorganisms (GCM) 10K type strain sequencing project: providing services to taxonomists for standard genome sequencing and annotation.</title>
        <authorList>
            <consortium name="The Broad Institute Genomics Platform"/>
            <consortium name="The Broad Institute Genome Sequencing Center for Infectious Disease"/>
            <person name="Wu L."/>
            <person name="Ma J."/>
        </authorList>
    </citation>
    <scope>NUCLEOTIDE SEQUENCE [LARGE SCALE GENOMIC DNA]</scope>
    <source>
        <strain evidence="3">CCUG 60898</strain>
    </source>
</reference>
<proteinExistence type="predicted"/>
<feature type="domain" description="DUF302" evidence="1">
    <location>
        <begin position="35"/>
        <end position="98"/>
    </location>
</feature>
<keyword evidence="3" id="KW-1185">Reference proteome</keyword>
<evidence type="ECO:0000259" key="1">
    <source>
        <dbReference type="Pfam" id="PF03625"/>
    </source>
</evidence>